<protein>
    <recommendedName>
        <fullName evidence="1">Endonuclease GajA/Old nuclease/RecF-like AAA domain-containing protein</fullName>
    </recommendedName>
</protein>
<evidence type="ECO:0000313" key="2">
    <source>
        <dbReference type="EMBL" id="OIP42995.1"/>
    </source>
</evidence>
<dbReference type="EMBL" id="MNYI01000029">
    <property type="protein sequence ID" value="OIP42995.1"/>
    <property type="molecule type" value="Genomic_DNA"/>
</dbReference>
<comment type="caution">
    <text evidence="2">The sequence shown here is derived from an EMBL/GenBank/DDBJ whole genome shotgun (WGS) entry which is preliminary data.</text>
</comment>
<dbReference type="InterPro" id="IPR051396">
    <property type="entry name" value="Bact_Antivir_Def_Nuclease"/>
</dbReference>
<evidence type="ECO:0000259" key="1">
    <source>
        <dbReference type="Pfam" id="PF13175"/>
    </source>
</evidence>
<dbReference type="Pfam" id="PF13175">
    <property type="entry name" value="AAA_15"/>
    <property type="match status" value="1"/>
</dbReference>
<dbReference type="STRING" id="1817895.AUJ95_01095"/>
<dbReference type="InterPro" id="IPR027417">
    <property type="entry name" value="P-loop_NTPase"/>
</dbReference>
<dbReference type="InterPro" id="IPR041685">
    <property type="entry name" value="AAA_GajA/Old/RecF-like"/>
</dbReference>
<proteinExistence type="predicted"/>
<gene>
    <name evidence="2" type="ORF">AUJ95_01095</name>
</gene>
<evidence type="ECO:0000313" key="3">
    <source>
        <dbReference type="Proteomes" id="UP000183085"/>
    </source>
</evidence>
<dbReference type="SUPFAM" id="SSF52540">
    <property type="entry name" value="P-loop containing nucleoside triphosphate hydrolases"/>
    <property type="match status" value="1"/>
</dbReference>
<dbReference type="Gene3D" id="3.40.50.300">
    <property type="entry name" value="P-loop containing nucleotide triphosphate hydrolases"/>
    <property type="match status" value="1"/>
</dbReference>
<feature type="domain" description="Endonuclease GajA/Old nuclease/RecF-like AAA" evidence="1">
    <location>
        <begin position="1"/>
        <end position="96"/>
    </location>
</feature>
<accession>A0A1J5E5X8</accession>
<dbReference type="PANTHER" id="PTHR43581:SF4">
    <property type="entry name" value="ATP_GTP PHOSPHATASE"/>
    <property type="match status" value="1"/>
</dbReference>
<dbReference type="AlphaFoldDB" id="A0A1J5E5X8"/>
<dbReference type="Proteomes" id="UP000183085">
    <property type="component" value="Unassembled WGS sequence"/>
</dbReference>
<sequence>MVEKLSVKNFKSIKDLEIDCGRINLFIGEPNAGKSNILEAIGLLSWCGGRYTDLKEYIRFHTMQNLFCDNLIDEPIEIKIKGNIETNIEMKFANDEFYLEAMSPIPIMGSIKNTTEFYWDYSGNLLPTKTTSPIPELLFMKFYRFMRLTEFPNIKTSFLIPPHGNNMFSVVMAHKNLRETVTRFFKDYDLRFVLKPMERVFGFQKQVEDMVFDYPYVLLSDTLQRMIFYAIAMESNKDSTLIFEEPEAHTFPYYTKYLGEKIGFDESNQYFIATHNPYLLLSILEKAKKDSVNVFITYFRDYQTKVKCLSNDEVSELMDYDPFANLDSFIEGKE</sequence>
<name>A0A1J5E5X8_9BACT</name>
<reference evidence="2 3" key="1">
    <citation type="journal article" date="2016" name="Environ. Microbiol.">
        <title>Genomic resolution of a cold subsurface aquifer community provides metabolic insights for novel microbes adapted to high CO concentrations.</title>
        <authorList>
            <person name="Probst A.J."/>
            <person name="Castelle C.J."/>
            <person name="Singh A."/>
            <person name="Brown C.T."/>
            <person name="Anantharaman K."/>
            <person name="Sharon I."/>
            <person name="Hug L.A."/>
            <person name="Burstein D."/>
            <person name="Emerson J.B."/>
            <person name="Thomas B.C."/>
            <person name="Banfield J.F."/>
        </authorList>
    </citation>
    <scope>NUCLEOTIDE SEQUENCE [LARGE SCALE GENOMIC DNA]</scope>
    <source>
        <strain evidence="2">CG2_30_40_21</strain>
    </source>
</reference>
<dbReference type="PANTHER" id="PTHR43581">
    <property type="entry name" value="ATP/GTP PHOSPHATASE"/>
    <property type="match status" value="1"/>
</dbReference>
<organism evidence="2 3">
    <name type="scientific">Candidatus Desantisbacteria bacterium CG2_30_40_21</name>
    <dbReference type="NCBI Taxonomy" id="1817895"/>
    <lineage>
        <taxon>Bacteria</taxon>
        <taxon>Candidatus Desantisiibacteriota</taxon>
    </lineage>
</organism>